<dbReference type="InterPro" id="IPR051589">
    <property type="entry name" value="Sialate-O-sulfotransferase"/>
</dbReference>
<keyword evidence="4" id="KW-1185">Reference proteome</keyword>
<evidence type="ECO:0000313" key="5">
    <source>
        <dbReference type="RefSeq" id="XP_015270029.1"/>
    </source>
</evidence>
<name>A0ABM1K8J2_GEKJA</name>
<organism evidence="4 5">
    <name type="scientific">Gekko japonicus</name>
    <name type="common">Schlegel's Japanese gecko</name>
    <dbReference type="NCBI Taxonomy" id="146911"/>
    <lineage>
        <taxon>Eukaryota</taxon>
        <taxon>Metazoa</taxon>
        <taxon>Chordata</taxon>
        <taxon>Craniata</taxon>
        <taxon>Vertebrata</taxon>
        <taxon>Euteleostomi</taxon>
        <taxon>Lepidosauria</taxon>
        <taxon>Squamata</taxon>
        <taxon>Bifurcata</taxon>
        <taxon>Gekkota</taxon>
        <taxon>Gekkonidae</taxon>
        <taxon>Gekkoninae</taxon>
        <taxon>Gekko</taxon>
    </lineage>
</organism>
<dbReference type="PANTHER" id="PTHR45964">
    <property type="entry name" value="WSCD FAMILY MEMBER CG9164"/>
    <property type="match status" value="1"/>
</dbReference>
<sequence>MAKPFFRPQKFLRRTQCLLFFLTVAYLMAGSLLLLQRSRLVLQQSSRVTSGNQPLPVSDVMLSAGNTDSRPPQQTHLSLLVNMEQLQGPTPDHKYGPRWLMSRNSELRQLRRRWFLRFINEQEPMQATGVKVGKPASESRGTYIGCFSDDSRERTLKGAVFYDLRKMTVSHCQEACAERAYTYAGLEYGAECYCGNKLPLTVAKQEECNNECKGEKGTICGGLNRLSVFRVEEPRARPKQPDQLQIGMKEEIQNNTEGIFRRNSAYAKEVHVKFYRKEMKEDILKAAHETKVNIQGEEINLLKEVPWRIQFFLEKYGEDLGLQKDEEQEEEEVSTESEEKEEESTEQQKRSAKGATAKKEKKKPNKSTYQILTRFKYKNIGKKQ</sequence>
<feature type="region of interest" description="Disordered" evidence="2">
    <location>
        <begin position="323"/>
        <end position="370"/>
    </location>
</feature>
<accession>A0ABM1K8J2</accession>
<evidence type="ECO:0000313" key="4">
    <source>
        <dbReference type="Proteomes" id="UP000694871"/>
    </source>
</evidence>
<evidence type="ECO:0000259" key="3">
    <source>
        <dbReference type="PROSITE" id="PS51212"/>
    </source>
</evidence>
<dbReference type="SMART" id="SM00321">
    <property type="entry name" value="WSC"/>
    <property type="match status" value="1"/>
</dbReference>
<protein>
    <submittedName>
        <fullName evidence="5">WSC domain-containing protein 1-like</fullName>
    </submittedName>
</protein>
<evidence type="ECO:0000256" key="1">
    <source>
        <dbReference type="ARBA" id="ARBA00022737"/>
    </source>
</evidence>
<dbReference type="PROSITE" id="PS51212">
    <property type="entry name" value="WSC"/>
    <property type="match status" value="1"/>
</dbReference>
<dbReference type="Pfam" id="PF01822">
    <property type="entry name" value="WSC"/>
    <property type="match status" value="1"/>
</dbReference>
<keyword evidence="1" id="KW-0677">Repeat</keyword>
<reference evidence="5" key="1">
    <citation type="submission" date="2025-08" db="UniProtKB">
        <authorList>
            <consortium name="RefSeq"/>
        </authorList>
    </citation>
    <scope>IDENTIFICATION</scope>
</reference>
<dbReference type="GeneID" id="107113244"/>
<evidence type="ECO:0000256" key="2">
    <source>
        <dbReference type="SAM" id="MobiDB-lite"/>
    </source>
</evidence>
<proteinExistence type="predicted"/>
<feature type="compositionally biased region" description="Acidic residues" evidence="2">
    <location>
        <begin position="326"/>
        <end position="345"/>
    </location>
</feature>
<feature type="domain" description="WSC" evidence="3">
    <location>
        <begin position="140"/>
        <end position="232"/>
    </location>
</feature>
<gene>
    <name evidence="5" type="primary">LOC107113244</name>
</gene>
<dbReference type="PANTHER" id="PTHR45964:SF8">
    <property type="entry name" value="SIALATE:O-SULFOTRANSFERASE 1"/>
    <property type="match status" value="1"/>
</dbReference>
<dbReference type="Proteomes" id="UP000694871">
    <property type="component" value="Unplaced"/>
</dbReference>
<dbReference type="InterPro" id="IPR002889">
    <property type="entry name" value="WSC_carb-bd"/>
</dbReference>
<dbReference type="RefSeq" id="XP_015270029.1">
    <property type="nucleotide sequence ID" value="XM_015414543.1"/>
</dbReference>